<keyword evidence="2" id="KW-1185">Reference proteome</keyword>
<gene>
    <name evidence="1" type="ORF">MKQ68_17845</name>
</gene>
<dbReference type="SUPFAM" id="SSF141694">
    <property type="entry name" value="AF2212/PG0164-like"/>
    <property type="match status" value="1"/>
</dbReference>
<dbReference type="Pfam" id="PF13376">
    <property type="entry name" value="OmdA"/>
    <property type="match status" value="1"/>
</dbReference>
<organism evidence="1 2">
    <name type="scientific">Chitinophaga horti</name>
    <dbReference type="NCBI Taxonomy" id="2920382"/>
    <lineage>
        <taxon>Bacteria</taxon>
        <taxon>Pseudomonadati</taxon>
        <taxon>Bacteroidota</taxon>
        <taxon>Chitinophagia</taxon>
        <taxon>Chitinophagales</taxon>
        <taxon>Chitinophagaceae</taxon>
        <taxon>Chitinophaga</taxon>
    </lineage>
</organism>
<evidence type="ECO:0000313" key="2">
    <source>
        <dbReference type="Proteomes" id="UP001162741"/>
    </source>
</evidence>
<accession>A0ABY6IXM1</accession>
<dbReference type="RefSeq" id="WP_264280299.1">
    <property type="nucleotide sequence ID" value="NZ_CP107006.1"/>
</dbReference>
<dbReference type="Gene3D" id="2.40.30.100">
    <property type="entry name" value="AF2212/PG0164-like"/>
    <property type="match status" value="1"/>
</dbReference>
<name>A0ABY6IXM1_9BACT</name>
<sequence length="173" mass="19565">MIKFTSVIEQAIQQGDKTGWSYIIISAAIAEKLQPGSRKSFRVKGLLDNFAFSAALLPIGEGKFMLPINATMRKGTGKRKGEKLQVQIEADLDYQPVTCPELMDCLNDAPEALAFFNTLTRSHQDYFIKWIESAKTEQTKSKRIAQTVTGLSHKFDFGTTVRYFRDRKDELGY</sequence>
<dbReference type="Pfam" id="PF08922">
    <property type="entry name" value="DUF1905"/>
    <property type="match status" value="1"/>
</dbReference>
<dbReference type="Proteomes" id="UP001162741">
    <property type="component" value="Chromosome"/>
</dbReference>
<evidence type="ECO:0000313" key="1">
    <source>
        <dbReference type="EMBL" id="UYQ91951.1"/>
    </source>
</evidence>
<dbReference type="EMBL" id="CP107006">
    <property type="protein sequence ID" value="UYQ91951.1"/>
    <property type="molecule type" value="Genomic_DNA"/>
</dbReference>
<dbReference type="InterPro" id="IPR015018">
    <property type="entry name" value="DUF1905"/>
</dbReference>
<dbReference type="InterPro" id="IPR037079">
    <property type="entry name" value="AF2212/PG0164-like_sf"/>
</dbReference>
<proteinExistence type="predicted"/>
<protein>
    <submittedName>
        <fullName evidence="1">YdeI/OmpD-associated family protein</fullName>
    </submittedName>
</protein>
<reference evidence="1" key="1">
    <citation type="submission" date="2022-10" db="EMBL/GenBank/DDBJ databases">
        <title>Chitinophaga sp. nov., isolated from soil.</title>
        <authorList>
            <person name="Jeon C.O."/>
        </authorList>
    </citation>
    <scope>NUCLEOTIDE SEQUENCE</scope>
    <source>
        <strain evidence="1">R8</strain>
    </source>
</reference>